<sequence length="671" mass="74232">MSAVATNNTAAPVPTAVSAQPPPAPAAPGTTPAAPAAPASNAKSYQSASLYVGDLHPDVTEAKLFTQFSSAGTVISIRVCRDTVTRNSLGYAYVNFEKVEDAESALETMNFEPLDDRPMRIMWSQRDPSLRRSGAGNVFIKNMDKSIDTKSIHDTFSMFGNILSCKVATDETGSSKGYGFIHFETEEAAIKAIERVNGMLLDGKKVYVGKFIQKDARRTDNGEKDQEFTNVFVKNFEDKFDDADLMAMFEKFGEVTSSVVMKEEDGKCKGFGFVCFLNAEDAKAAVDAMNDSIVPNTDKKLYVGRAQKKYERVTDLRMRHDMQKQERLAKFTGVNLYVKNLEDSVSDDQLREQFEGFGKITSAKIMKDEQDRSKGFGFVCFESRTDATKAVTEMNGKMFGIKPLYVALAQRKEERRAQLATHYMHRVNNMGRPHQQMIPPNMYQPGGGFFVSQPMGANGRPQYPQTAINAGNRNLIPRWNQMPPQGNFQQGQPGQFMVQPQQGGGYQGNQMRGNRPPNNGGPRQFNPSGGRNPRITPTMVQGQNMRIAPQQIGGKAPGMQGNYYGMQQQQRAPMGQHQSDMMAPPTGGPQEALTSQMLAKASVQEQKQMIGERIYPLVAKNCKDADVGKITGMMLEMDNSELLMMLDNEELLQAKVNEAANVLHQAKTTNP</sequence>
<accession>A0AC35TV69</accession>
<proteinExistence type="predicted"/>
<reference evidence="2" key="1">
    <citation type="submission" date="2016-11" db="UniProtKB">
        <authorList>
            <consortium name="WormBaseParasite"/>
        </authorList>
    </citation>
    <scope>IDENTIFICATION</scope>
    <source>
        <strain evidence="2">KR3021</strain>
    </source>
</reference>
<evidence type="ECO:0000313" key="2">
    <source>
        <dbReference type="WBParaSite" id="RSKR_0000464000.1"/>
    </source>
</evidence>
<dbReference type="Proteomes" id="UP000095286">
    <property type="component" value="Unplaced"/>
</dbReference>
<evidence type="ECO:0000313" key="1">
    <source>
        <dbReference type="Proteomes" id="UP000095286"/>
    </source>
</evidence>
<name>A0AC35TV69_9BILA</name>
<protein>
    <submittedName>
        <fullName evidence="2">Polyadenylate-binding protein</fullName>
    </submittedName>
</protein>
<organism evidence="1 2">
    <name type="scientific">Rhabditophanes sp. KR3021</name>
    <dbReference type="NCBI Taxonomy" id="114890"/>
    <lineage>
        <taxon>Eukaryota</taxon>
        <taxon>Metazoa</taxon>
        <taxon>Ecdysozoa</taxon>
        <taxon>Nematoda</taxon>
        <taxon>Chromadorea</taxon>
        <taxon>Rhabditida</taxon>
        <taxon>Tylenchina</taxon>
        <taxon>Panagrolaimomorpha</taxon>
        <taxon>Strongyloidoidea</taxon>
        <taxon>Alloionematidae</taxon>
        <taxon>Rhabditophanes</taxon>
    </lineage>
</organism>
<dbReference type="WBParaSite" id="RSKR_0000464000.1">
    <property type="protein sequence ID" value="RSKR_0000464000.1"/>
    <property type="gene ID" value="RSKR_0000464000"/>
</dbReference>